<proteinExistence type="predicted"/>
<evidence type="ECO:0000313" key="2">
    <source>
        <dbReference type="Proteomes" id="UP000243950"/>
    </source>
</evidence>
<accession>A0A1I1XCA8</accession>
<protein>
    <recommendedName>
        <fullName evidence="3">Tellurite resistance protein TerB</fullName>
    </recommendedName>
</protein>
<dbReference type="Proteomes" id="UP000243950">
    <property type="component" value="Unassembled WGS sequence"/>
</dbReference>
<gene>
    <name evidence="1" type="ORF">SAMN05216372_107182</name>
</gene>
<name>A0A1I1XCA8_PSEOC</name>
<evidence type="ECO:0000313" key="1">
    <source>
        <dbReference type="EMBL" id="SFE05034.1"/>
    </source>
</evidence>
<keyword evidence="2" id="KW-1185">Reference proteome</keyword>
<reference evidence="2" key="1">
    <citation type="submission" date="2016-10" db="EMBL/GenBank/DDBJ databases">
        <authorList>
            <person name="Varghese N."/>
            <person name="Submissions S."/>
        </authorList>
    </citation>
    <scope>NUCLEOTIDE SEQUENCE [LARGE SCALE GENOMIC DNA]</scope>
    <source>
        <strain evidence="2">JCM 2783</strain>
    </source>
</reference>
<dbReference type="AlphaFoldDB" id="A0A1I1XCA8"/>
<evidence type="ECO:0008006" key="3">
    <source>
        <dbReference type="Google" id="ProtNLM"/>
    </source>
</evidence>
<sequence>MACLNDKESGMSQSRDHLEMTFRSIQCFADDGRLDAAELGSLLEIAERDGVIDDDEIRVLTRIIARIKPEELDAAMREKLAEIARKIGA</sequence>
<organism evidence="1 2">
    <name type="scientific">Pseudomonas straminea</name>
    <dbReference type="NCBI Taxonomy" id="47882"/>
    <lineage>
        <taxon>Bacteria</taxon>
        <taxon>Pseudomonadati</taxon>
        <taxon>Pseudomonadota</taxon>
        <taxon>Gammaproteobacteria</taxon>
        <taxon>Pseudomonadales</taxon>
        <taxon>Pseudomonadaceae</taxon>
        <taxon>Phytopseudomonas</taxon>
    </lineage>
</organism>
<dbReference type="EMBL" id="FOMO01000007">
    <property type="protein sequence ID" value="SFE05034.1"/>
    <property type="molecule type" value="Genomic_DNA"/>
</dbReference>